<dbReference type="GO" id="GO:0003824">
    <property type="term" value="F:catalytic activity"/>
    <property type="evidence" value="ECO:0007669"/>
    <property type="project" value="InterPro"/>
</dbReference>
<keyword evidence="5" id="KW-1185">Reference proteome</keyword>
<evidence type="ECO:0000313" key="4">
    <source>
        <dbReference type="EMBL" id="KAG9397090.1"/>
    </source>
</evidence>
<evidence type="ECO:0000259" key="3">
    <source>
        <dbReference type="PROSITE" id="PS50035"/>
    </source>
</evidence>
<dbReference type="Proteomes" id="UP000717585">
    <property type="component" value="Unassembled WGS sequence"/>
</dbReference>
<feature type="domain" description="PLD phosphodiesterase" evidence="3">
    <location>
        <begin position="404"/>
        <end position="430"/>
    </location>
</feature>
<accession>A0A8J6EBF9</accession>
<dbReference type="OrthoDB" id="1923775at2759"/>
<sequence length="496" mass="55320">MDDSLLASSAPRVATRAQGGVMMEKLIVRLKDEIRKNKIRNLLILFALFLICCLLALDSVVILSHWIHFGSKPGRVTVDTPGFLTIVETIPDEVELTTAIQTWEAWVELIDSAVTNLDIACFYMTLHNTTERPGQANGEAVFQALLRALDRGVVVRVAASMPNGPSYEIDYNLLRNAGAEVVYVDFHNLYNGVLHTKFIIADHERAYLGSANMDWRSLQQVKELGVIVYSPTLAKDLGTIHEIYWETGVRNATATLKHLDTRMSLETPGSLNLNHTTSDVFLTVSPPPMVSTHRTGDADAMVATILDAKKTVCINVMDYAPVISGFGSAPNVYWPVIEDAIRRVSALQTGAYPTVGVRLMVSFWNNTNPIVFEAAATLAMYQNIEVRMFHIPDLKEPLPFPTDHTRVNHAKYMVTDRKAVVTTSNWEANYFIDTAGVSLVTDNPELRAGLQAVFDRDWDSEFAYTVPEVMEKFVVGGWTVDFANMTYPNSNNYRTH</sequence>
<dbReference type="SMART" id="SM00155">
    <property type="entry name" value="PLDc"/>
    <property type="match status" value="2"/>
</dbReference>
<name>A0A8J6EBF9_9EUKA</name>
<comment type="similarity">
    <text evidence="1">Belongs to the phospholipase D family.</text>
</comment>
<comment type="caution">
    <text evidence="4">The sequence shown here is derived from an EMBL/GenBank/DDBJ whole genome shotgun (WGS) entry which is preliminary data.</text>
</comment>
<dbReference type="SUPFAM" id="SSF56024">
    <property type="entry name" value="Phospholipase D/nuclease"/>
    <property type="match status" value="2"/>
</dbReference>
<dbReference type="PROSITE" id="PS50035">
    <property type="entry name" value="PLD"/>
    <property type="match status" value="2"/>
</dbReference>
<evidence type="ECO:0000313" key="5">
    <source>
        <dbReference type="Proteomes" id="UP000717585"/>
    </source>
</evidence>
<dbReference type="CDD" id="cd09107">
    <property type="entry name" value="PLDc_vPLD3_4_5_like_2"/>
    <property type="match status" value="1"/>
</dbReference>
<evidence type="ECO:0000256" key="2">
    <source>
        <dbReference type="SAM" id="Phobius"/>
    </source>
</evidence>
<keyword evidence="2" id="KW-0472">Membrane</keyword>
<dbReference type="PANTHER" id="PTHR10185:SF17">
    <property type="entry name" value="GM01519P-RELATED"/>
    <property type="match status" value="1"/>
</dbReference>
<dbReference type="CDD" id="cd09106">
    <property type="entry name" value="PLDc_vPLD3_4_5_like_1"/>
    <property type="match status" value="1"/>
</dbReference>
<keyword evidence="2" id="KW-0812">Transmembrane</keyword>
<protein>
    <submittedName>
        <fullName evidence="4">PLD-like domain</fullName>
    </submittedName>
</protein>
<dbReference type="PANTHER" id="PTHR10185">
    <property type="entry name" value="PHOSPHOLIPASE D - RELATED"/>
    <property type="match status" value="1"/>
</dbReference>
<dbReference type="InterPro" id="IPR032803">
    <property type="entry name" value="PLDc_3"/>
</dbReference>
<organism evidence="4 5">
    <name type="scientific">Carpediemonas membranifera</name>
    <dbReference type="NCBI Taxonomy" id="201153"/>
    <lineage>
        <taxon>Eukaryota</taxon>
        <taxon>Metamonada</taxon>
        <taxon>Carpediemonas-like organisms</taxon>
        <taxon>Carpediemonas</taxon>
    </lineage>
</organism>
<dbReference type="EMBL" id="JAHDYR010000003">
    <property type="protein sequence ID" value="KAG9397090.1"/>
    <property type="molecule type" value="Genomic_DNA"/>
</dbReference>
<reference evidence="4" key="1">
    <citation type="submission" date="2021-05" db="EMBL/GenBank/DDBJ databases">
        <title>A free-living protist that lacks canonical eukaryotic 1 DNA replication and segregation systems.</title>
        <authorList>
            <person name="Salas-Leiva D.E."/>
            <person name="Tromer E.C."/>
            <person name="Curtis B.A."/>
            <person name="Jerlstrom-Hultqvist J."/>
            <person name="Kolisko M."/>
            <person name="Yi Z."/>
            <person name="Salas-Leiva J.S."/>
            <person name="Gallot-Lavallee L."/>
            <person name="Kops G.J.P.L."/>
            <person name="Archibald J.M."/>
            <person name="Simpson A.G.B."/>
            <person name="Roger A.J."/>
        </authorList>
    </citation>
    <scope>NUCLEOTIDE SEQUENCE</scope>
    <source>
        <strain evidence="4">BICM</strain>
    </source>
</reference>
<keyword evidence="2" id="KW-1133">Transmembrane helix</keyword>
<dbReference type="InterPro" id="IPR001736">
    <property type="entry name" value="PLipase_D/transphosphatidylase"/>
</dbReference>
<feature type="domain" description="PLD phosphodiesterase" evidence="3">
    <location>
        <begin position="190"/>
        <end position="217"/>
    </location>
</feature>
<evidence type="ECO:0000256" key="1">
    <source>
        <dbReference type="ARBA" id="ARBA00008664"/>
    </source>
</evidence>
<dbReference type="AlphaFoldDB" id="A0A8J6EBF9"/>
<dbReference type="Gene3D" id="3.30.870.10">
    <property type="entry name" value="Endonuclease Chain A"/>
    <property type="match status" value="2"/>
</dbReference>
<gene>
    <name evidence="4" type="ORF">J8273_0998</name>
</gene>
<feature type="transmembrane region" description="Helical" evidence="2">
    <location>
        <begin position="42"/>
        <end position="67"/>
    </location>
</feature>
<dbReference type="Pfam" id="PF13918">
    <property type="entry name" value="PLDc_3"/>
    <property type="match status" value="1"/>
</dbReference>
<dbReference type="InterPro" id="IPR050874">
    <property type="entry name" value="Diverse_PLD-related"/>
</dbReference>
<proteinExistence type="inferred from homology"/>